<gene>
    <name evidence="4" type="primary">LOC113399065</name>
</gene>
<keyword evidence="3" id="KW-1185">Reference proteome</keyword>
<feature type="region of interest" description="Disordered" evidence="2">
    <location>
        <begin position="594"/>
        <end position="628"/>
    </location>
</feature>
<feature type="compositionally biased region" description="Polar residues" evidence="2">
    <location>
        <begin position="973"/>
        <end position="983"/>
    </location>
</feature>
<evidence type="ECO:0000313" key="4">
    <source>
        <dbReference type="RefSeq" id="XP_026493877.2"/>
    </source>
</evidence>
<proteinExistence type="predicted"/>
<accession>A0A8B8IC86</accession>
<protein>
    <submittedName>
        <fullName evidence="4">Uncharacterized protein LOC113399065</fullName>
    </submittedName>
</protein>
<sequence length="999" mass="114680">MGNLLSGTSTESNASTLNNVASESNTMENVNILVDNDEPVIEEQFHDIISDDEETRVKNKEKEMNEFRKQLSIKREQRKEILARHRSEKKDLENALQDEKESKIQLYETNRLLRELLKKNNIEIPENIEPVNEKSYISESITQMRAEIEKLKSNNNKLRCDLANSNHALQTAYTDIAELSAQNTESIKQVNALKEVITVSKTLISLREQQLTELKDKLNEIEQSLADRETNMLSADLRQEYERQLQNIRTLRGLYEERARLADVSRQALARDLEEQKLLLEAETNKTTELTNKIEELETKISDLEETVDDKNNLISASREETRGLKAEMLVINKLFSQVLLGYKNKQDLDKLVHRLEENHGLLTQMAGRENGSEVSTELPKLLLEIVSQIDEDDNNDLNMTNEEIPIAENDSQNFVNTTPEEIVENLPKVWRVLMELLSHQSEADTNTSEKVTTCYKSVETKSGPVLVPSVSQTYIRLKDLILEKLTLIKEVSRMKQLNTHLESRLEEQERRLCLVTNELSKTWHVVGRLRRHHHQLHTHEKILKYELQQKRKLLNELKEELEYCREKWEQAREKNTQSEKDWRKLRTEFSNRKLKPEQAALNNSAESGYSDERPSDSSESNDESEYVEMKVKCKKKQKKSFETIIDSSTDFNLAAEREDPASDLLDVAELPLDTQDDNPECDVSDLCKSEIILKDVKVYDETEDEIADMANDSCLEDISIAESPVADKSTCDNTNVQTTNLSNLDSNSVDHLDEVAIPSNQSEDKTEMINFGHTEDKSNSECKSDSDKNIHETQIHLNLCNDISKIPDCKSTENIPQSSTQHSEQITEIDFRAILENVKKQNERLQIKDKRLDSLENECSSVVANISNTLNSGDEMIAKLDSLHTNFNQSVPDQTQLPKQENICSNENQNPTDLEEPSSSRDIDHEARFAARDIRLKRLEEQTKSLVSKVNKTATKGVKIHYKLEELHNIYGSENSRSGTPSEDTEDISQNDDEMPNE</sequence>
<dbReference type="OrthoDB" id="8191583at2759"/>
<keyword evidence="1" id="KW-0175">Coiled coil</keyword>
<name>A0A8B8IC86_VANTA</name>
<reference evidence="4" key="1">
    <citation type="submission" date="2025-08" db="UniProtKB">
        <authorList>
            <consortium name="RefSeq"/>
        </authorList>
    </citation>
    <scope>IDENTIFICATION</scope>
    <source>
        <tissue evidence="4">Whole body</tissue>
    </source>
</reference>
<feature type="region of interest" description="Disordered" evidence="2">
    <location>
        <begin position="972"/>
        <end position="999"/>
    </location>
</feature>
<feature type="coiled-coil region" evidence="1">
    <location>
        <begin position="50"/>
        <end position="109"/>
    </location>
</feature>
<feature type="coiled-coil region" evidence="1">
    <location>
        <begin position="141"/>
        <end position="321"/>
    </location>
</feature>
<evidence type="ECO:0000313" key="3">
    <source>
        <dbReference type="Proteomes" id="UP001652626"/>
    </source>
</evidence>
<dbReference type="AlphaFoldDB" id="A0A8B8IC86"/>
<organism evidence="3 4">
    <name type="scientific">Vanessa tameamea</name>
    <name type="common">Kamehameha butterfly</name>
    <dbReference type="NCBI Taxonomy" id="334116"/>
    <lineage>
        <taxon>Eukaryota</taxon>
        <taxon>Metazoa</taxon>
        <taxon>Ecdysozoa</taxon>
        <taxon>Arthropoda</taxon>
        <taxon>Hexapoda</taxon>
        <taxon>Insecta</taxon>
        <taxon>Pterygota</taxon>
        <taxon>Neoptera</taxon>
        <taxon>Endopterygota</taxon>
        <taxon>Lepidoptera</taxon>
        <taxon>Glossata</taxon>
        <taxon>Ditrysia</taxon>
        <taxon>Papilionoidea</taxon>
        <taxon>Nymphalidae</taxon>
        <taxon>Nymphalinae</taxon>
        <taxon>Vanessa</taxon>
    </lineage>
</organism>
<feature type="region of interest" description="Disordered" evidence="2">
    <location>
        <begin position="904"/>
        <end position="925"/>
    </location>
</feature>
<evidence type="ECO:0000256" key="1">
    <source>
        <dbReference type="SAM" id="Coils"/>
    </source>
</evidence>
<feature type="compositionally biased region" description="Polar residues" evidence="2">
    <location>
        <begin position="904"/>
        <end position="913"/>
    </location>
</feature>
<feature type="coiled-coil region" evidence="1">
    <location>
        <begin position="541"/>
        <end position="575"/>
    </location>
</feature>
<dbReference type="OMA" id="VSQTYIR"/>
<feature type="compositionally biased region" description="Acidic residues" evidence="2">
    <location>
        <begin position="984"/>
        <end position="999"/>
    </location>
</feature>
<dbReference type="RefSeq" id="XP_026493877.2">
    <property type="nucleotide sequence ID" value="XM_026638092.2"/>
</dbReference>
<dbReference type="GeneID" id="113399065"/>
<evidence type="ECO:0000256" key="2">
    <source>
        <dbReference type="SAM" id="MobiDB-lite"/>
    </source>
</evidence>
<feature type="region of interest" description="Disordered" evidence="2">
    <location>
        <begin position="1"/>
        <end position="21"/>
    </location>
</feature>
<dbReference type="Proteomes" id="UP001652626">
    <property type="component" value="Chromosome 15"/>
</dbReference>